<evidence type="ECO:0000313" key="2">
    <source>
        <dbReference type="Proteomes" id="UP000054821"/>
    </source>
</evidence>
<keyword evidence="2" id="KW-1185">Reference proteome</keyword>
<evidence type="ECO:0000313" key="1">
    <source>
        <dbReference type="EMBL" id="PON20399.1"/>
    </source>
</evidence>
<name>A0A2P4Z7X4_9HYPO</name>
<dbReference type="GeneID" id="36347927"/>
<protein>
    <submittedName>
        <fullName evidence="1">Uncharacterized protein</fullName>
    </submittedName>
</protein>
<proteinExistence type="predicted"/>
<reference evidence="1 2" key="1">
    <citation type="journal article" date="2016" name="Genome Announc.">
        <title>Draft Whole-Genome Sequence of Trichoderma gamsii T6085, a Promising Biocontrol Agent of Fusarium Head Blight on Wheat.</title>
        <authorList>
            <person name="Baroncelli R."/>
            <person name="Zapparata A."/>
            <person name="Piaggeschi G."/>
            <person name="Sarrocco S."/>
            <person name="Vannacci G."/>
        </authorList>
    </citation>
    <scope>NUCLEOTIDE SEQUENCE [LARGE SCALE GENOMIC DNA]</scope>
    <source>
        <strain evidence="1 2">T6085</strain>
    </source>
</reference>
<dbReference type="AlphaFoldDB" id="A0A2P4Z7X4"/>
<dbReference type="RefSeq" id="XP_024404399.1">
    <property type="nucleotide sequence ID" value="XM_024550854.1"/>
</dbReference>
<organism evidence="1 2">
    <name type="scientific">Trichoderma gamsii</name>
    <dbReference type="NCBI Taxonomy" id="398673"/>
    <lineage>
        <taxon>Eukaryota</taxon>
        <taxon>Fungi</taxon>
        <taxon>Dikarya</taxon>
        <taxon>Ascomycota</taxon>
        <taxon>Pezizomycotina</taxon>
        <taxon>Sordariomycetes</taxon>
        <taxon>Hypocreomycetidae</taxon>
        <taxon>Hypocreales</taxon>
        <taxon>Hypocreaceae</taxon>
        <taxon>Trichoderma</taxon>
    </lineage>
</organism>
<sequence>SNLIDGKNGAVVTTPIVTTPIVLSPLVQAGLIRQGFDPEIFTTPNVD</sequence>
<comment type="caution">
    <text evidence="1">The sequence shown here is derived from an EMBL/GenBank/DDBJ whole genome shotgun (WGS) entry which is preliminary data.</text>
</comment>
<gene>
    <name evidence="1" type="ORF">TGAM01_v210702</name>
</gene>
<dbReference type="EMBL" id="JPDN02000070">
    <property type="protein sequence ID" value="PON20399.1"/>
    <property type="molecule type" value="Genomic_DNA"/>
</dbReference>
<dbReference type="Proteomes" id="UP000054821">
    <property type="component" value="Unassembled WGS sequence"/>
</dbReference>
<feature type="non-terminal residue" evidence="1">
    <location>
        <position position="1"/>
    </location>
</feature>
<accession>A0A2P4Z7X4</accession>